<organism evidence="2 3">
    <name type="scientific">Mycena alexandri</name>
    <dbReference type="NCBI Taxonomy" id="1745969"/>
    <lineage>
        <taxon>Eukaryota</taxon>
        <taxon>Fungi</taxon>
        <taxon>Dikarya</taxon>
        <taxon>Basidiomycota</taxon>
        <taxon>Agaricomycotina</taxon>
        <taxon>Agaricomycetes</taxon>
        <taxon>Agaricomycetidae</taxon>
        <taxon>Agaricales</taxon>
        <taxon>Marasmiineae</taxon>
        <taxon>Mycenaceae</taxon>
        <taxon>Mycena</taxon>
    </lineage>
</organism>
<evidence type="ECO:0000313" key="2">
    <source>
        <dbReference type="EMBL" id="KAJ7034264.1"/>
    </source>
</evidence>
<protein>
    <submittedName>
        <fullName evidence="2">Uncharacterized protein</fullName>
    </submittedName>
</protein>
<dbReference type="AlphaFoldDB" id="A0AAD6SUF3"/>
<feature type="region of interest" description="Disordered" evidence="1">
    <location>
        <begin position="1"/>
        <end position="43"/>
    </location>
</feature>
<name>A0AAD6SUF3_9AGAR</name>
<evidence type="ECO:0000313" key="3">
    <source>
        <dbReference type="Proteomes" id="UP001218188"/>
    </source>
</evidence>
<evidence type="ECO:0000256" key="1">
    <source>
        <dbReference type="SAM" id="MobiDB-lite"/>
    </source>
</evidence>
<gene>
    <name evidence="2" type="ORF">C8F04DRAFT_1183319</name>
</gene>
<keyword evidence="3" id="KW-1185">Reference proteome</keyword>
<feature type="compositionally biased region" description="Polar residues" evidence="1">
    <location>
        <begin position="1"/>
        <end position="18"/>
    </location>
</feature>
<dbReference type="Proteomes" id="UP001218188">
    <property type="component" value="Unassembled WGS sequence"/>
</dbReference>
<reference evidence="2" key="1">
    <citation type="submission" date="2023-03" db="EMBL/GenBank/DDBJ databases">
        <title>Massive genome expansion in bonnet fungi (Mycena s.s.) driven by repeated elements and novel gene families across ecological guilds.</title>
        <authorList>
            <consortium name="Lawrence Berkeley National Laboratory"/>
            <person name="Harder C.B."/>
            <person name="Miyauchi S."/>
            <person name="Viragh M."/>
            <person name="Kuo A."/>
            <person name="Thoen E."/>
            <person name="Andreopoulos B."/>
            <person name="Lu D."/>
            <person name="Skrede I."/>
            <person name="Drula E."/>
            <person name="Henrissat B."/>
            <person name="Morin E."/>
            <person name="Kohler A."/>
            <person name="Barry K."/>
            <person name="LaButti K."/>
            <person name="Morin E."/>
            <person name="Salamov A."/>
            <person name="Lipzen A."/>
            <person name="Mereny Z."/>
            <person name="Hegedus B."/>
            <person name="Baldrian P."/>
            <person name="Stursova M."/>
            <person name="Weitz H."/>
            <person name="Taylor A."/>
            <person name="Grigoriev I.V."/>
            <person name="Nagy L.G."/>
            <person name="Martin F."/>
            <person name="Kauserud H."/>
        </authorList>
    </citation>
    <scope>NUCLEOTIDE SEQUENCE</scope>
    <source>
        <strain evidence="2">CBHHK200</strain>
    </source>
</reference>
<dbReference type="EMBL" id="JARJCM010000058">
    <property type="protein sequence ID" value="KAJ7034264.1"/>
    <property type="molecule type" value="Genomic_DNA"/>
</dbReference>
<accession>A0AAD6SUF3</accession>
<feature type="compositionally biased region" description="Basic and acidic residues" evidence="1">
    <location>
        <begin position="30"/>
        <end position="43"/>
    </location>
</feature>
<proteinExistence type="predicted"/>
<comment type="caution">
    <text evidence="2">The sequence shown here is derived from an EMBL/GenBank/DDBJ whole genome shotgun (WGS) entry which is preliminary data.</text>
</comment>
<sequence>MPTSGTLHASCLGSSPTLRNARGRRTTRRLGGEREGGEEKRESIAEKGVLISTVRNLIARSRDRLAKGIAPFGRPTTTRKTPKKEMVHLGPPKKQLIGDKIRRRPTFIDTRLSTKPPTTETHRPILLKTRKTAHKKTRPDIDGLITRRRRKRRSRDGQTHENILLRNERGGRVETSTRHAGDEENLLAKNRHKTPFTRHGGAQVRVYEYSGTTDYDYVVLSEFSETPVSSLALSNTEIPSDATAAHMVQCVISGELPHSHNIIYIPSEGLPALLMAALEAVGV</sequence>